<dbReference type="InterPro" id="IPR026010">
    <property type="entry name" value="NSP1/NUP62"/>
</dbReference>
<evidence type="ECO:0000256" key="8">
    <source>
        <dbReference type="ARBA" id="ARBA00023242"/>
    </source>
</evidence>
<evidence type="ECO:0000313" key="11">
    <source>
        <dbReference type="Proteomes" id="UP001165122"/>
    </source>
</evidence>
<evidence type="ECO:0000313" key="10">
    <source>
        <dbReference type="EMBL" id="GMH74723.1"/>
    </source>
</evidence>
<feature type="domain" description="Nucleoporin NSP1-like C-terminal" evidence="9">
    <location>
        <begin position="59"/>
        <end position="155"/>
    </location>
</feature>
<dbReference type="PANTHER" id="PTHR12084:SF0">
    <property type="entry name" value="NUCLEAR PORE GLYCOPROTEIN P62"/>
    <property type="match status" value="1"/>
</dbReference>
<proteinExistence type="inferred from homology"/>
<evidence type="ECO:0000256" key="5">
    <source>
        <dbReference type="ARBA" id="ARBA00022927"/>
    </source>
</evidence>
<keyword evidence="11" id="KW-1185">Reference proteome</keyword>
<dbReference type="AlphaFoldDB" id="A0A9W7ATB6"/>
<keyword evidence="7" id="KW-0906">Nuclear pore complex</keyword>
<evidence type="ECO:0000256" key="4">
    <source>
        <dbReference type="ARBA" id="ARBA00022816"/>
    </source>
</evidence>
<dbReference type="GO" id="GO:0005543">
    <property type="term" value="F:phospholipid binding"/>
    <property type="evidence" value="ECO:0007669"/>
    <property type="project" value="TreeGrafter"/>
</dbReference>
<keyword evidence="8" id="KW-0539">Nucleus</keyword>
<evidence type="ECO:0000256" key="3">
    <source>
        <dbReference type="ARBA" id="ARBA00022448"/>
    </source>
</evidence>
<dbReference type="Proteomes" id="UP001165122">
    <property type="component" value="Unassembled WGS sequence"/>
</dbReference>
<reference evidence="11" key="1">
    <citation type="journal article" date="2023" name="Commun. Biol.">
        <title>Genome analysis of Parmales, the sister group of diatoms, reveals the evolutionary specialization of diatoms from phago-mixotrophs to photoautotrophs.</title>
        <authorList>
            <person name="Ban H."/>
            <person name="Sato S."/>
            <person name="Yoshikawa S."/>
            <person name="Yamada K."/>
            <person name="Nakamura Y."/>
            <person name="Ichinomiya M."/>
            <person name="Sato N."/>
            <person name="Blanc-Mathieu R."/>
            <person name="Endo H."/>
            <person name="Kuwata A."/>
            <person name="Ogata H."/>
        </authorList>
    </citation>
    <scope>NUCLEOTIDE SEQUENCE [LARGE SCALE GENOMIC DNA]</scope>
    <source>
        <strain evidence="11">NIES 3700</strain>
    </source>
</reference>
<keyword evidence="3" id="KW-0813">Transport</keyword>
<protein>
    <recommendedName>
        <fullName evidence="9">Nucleoporin NSP1-like C-terminal domain-containing protein</fullName>
    </recommendedName>
</protein>
<comment type="subcellular location">
    <subcellularLocation>
        <location evidence="1">Nucleus</location>
        <location evidence="1">Nuclear pore complex</location>
    </subcellularLocation>
</comment>
<dbReference type="OrthoDB" id="344345at2759"/>
<dbReference type="Gene3D" id="1.20.5.170">
    <property type="match status" value="1"/>
</dbReference>
<dbReference type="GO" id="GO:0006606">
    <property type="term" value="P:protein import into nucleus"/>
    <property type="evidence" value="ECO:0007669"/>
    <property type="project" value="TreeGrafter"/>
</dbReference>
<name>A0A9W7ATB6_9STRA</name>
<evidence type="ECO:0000256" key="2">
    <source>
        <dbReference type="ARBA" id="ARBA00005911"/>
    </source>
</evidence>
<dbReference type="GO" id="GO:0006405">
    <property type="term" value="P:RNA export from nucleus"/>
    <property type="evidence" value="ECO:0007669"/>
    <property type="project" value="TreeGrafter"/>
</dbReference>
<organism evidence="10 11">
    <name type="scientific">Triparma laevis f. longispina</name>
    <dbReference type="NCBI Taxonomy" id="1714387"/>
    <lineage>
        <taxon>Eukaryota</taxon>
        <taxon>Sar</taxon>
        <taxon>Stramenopiles</taxon>
        <taxon>Ochrophyta</taxon>
        <taxon>Bolidophyceae</taxon>
        <taxon>Parmales</taxon>
        <taxon>Triparmaceae</taxon>
        <taxon>Triparma</taxon>
    </lineage>
</organism>
<keyword evidence="5" id="KW-0653">Protein transport</keyword>
<dbReference type="GO" id="GO:0017056">
    <property type="term" value="F:structural constituent of nuclear pore"/>
    <property type="evidence" value="ECO:0007669"/>
    <property type="project" value="InterPro"/>
</dbReference>
<accession>A0A9W7ATB6</accession>
<evidence type="ECO:0000256" key="1">
    <source>
        <dbReference type="ARBA" id="ARBA00004567"/>
    </source>
</evidence>
<dbReference type="Pfam" id="PF05064">
    <property type="entry name" value="Nsp1_C"/>
    <property type="match status" value="1"/>
</dbReference>
<dbReference type="GO" id="GO:0044613">
    <property type="term" value="C:nuclear pore central transport channel"/>
    <property type="evidence" value="ECO:0007669"/>
    <property type="project" value="TreeGrafter"/>
</dbReference>
<evidence type="ECO:0000256" key="7">
    <source>
        <dbReference type="ARBA" id="ARBA00023132"/>
    </source>
</evidence>
<evidence type="ECO:0000259" key="9">
    <source>
        <dbReference type="Pfam" id="PF05064"/>
    </source>
</evidence>
<comment type="caution">
    <text evidence="10">The sequence shown here is derived from an EMBL/GenBank/DDBJ whole genome shotgun (WGS) entry which is preliminary data.</text>
</comment>
<keyword evidence="6" id="KW-0811">Translocation</keyword>
<gene>
    <name evidence="10" type="ORF">TrLO_g3363</name>
</gene>
<keyword evidence="4" id="KW-0509">mRNA transport</keyword>
<comment type="similarity">
    <text evidence="2">Belongs to the nucleoporin NSP1/NUP62 family.</text>
</comment>
<dbReference type="InterPro" id="IPR007758">
    <property type="entry name" value="Nucleoporin_NSP1_C"/>
</dbReference>
<sequence>MSGFSFGSAPVAAPAAAPVAVPLTFGAPAPAPAAPLAPPAAPANSFAPAAAPSAKEIANAYKSKSLEEIINSYSTSLTTDASSFLSQAKRVSEWDGILRSSSTQISQLTSQISRLMLQQDEVDKVLNGVGSYQSELDTQLSQLEGMIDTSFESLSSREPIDADVQRERSYQQIIDVDHRLRSILGSLDTTISDLNAASESEVKEGSVGQIVKILNAHHETLGWLEGKARGVERELSDVNRK</sequence>
<dbReference type="GO" id="GO:0051028">
    <property type="term" value="P:mRNA transport"/>
    <property type="evidence" value="ECO:0007669"/>
    <property type="project" value="UniProtKB-KW"/>
</dbReference>
<evidence type="ECO:0000256" key="6">
    <source>
        <dbReference type="ARBA" id="ARBA00023010"/>
    </source>
</evidence>
<dbReference type="PANTHER" id="PTHR12084">
    <property type="entry name" value="NUCLEAR PORE GLYCOPROTEIN P62-RELATED"/>
    <property type="match status" value="1"/>
</dbReference>
<dbReference type="EMBL" id="BRXW01000701">
    <property type="protein sequence ID" value="GMH74723.1"/>
    <property type="molecule type" value="Genomic_DNA"/>
</dbReference>